<dbReference type="Gene3D" id="1.10.150.670">
    <property type="entry name" value="Crossover junction endonuclease EME1, DNA-binding domain"/>
    <property type="match status" value="1"/>
</dbReference>
<dbReference type="Pfam" id="PF02732">
    <property type="entry name" value="ERCC4"/>
    <property type="match status" value="1"/>
</dbReference>
<dbReference type="GO" id="GO:0003677">
    <property type="term" value="F:DNA binding"/>
    <property type="evidence" value="ECO:0007669"/>
    <property type="project" value="InterPro"/>
</dbReference>
<dbReference type="InterPro" id="IPR006166">
    <property type="entry name" value="ERCC4_domain"/>
</dbReference>
<evidence type="ECO:0000256" key="6">
    <source>
        <dbReference type="ARBA" id="ARBA00022759"/>
    </source>
</evidence>
<evidence type="ECO:0000256" key="4">
    <source>
        <dbReference type="ARBA" id="ARBA00022722"/>
    </source>
</evidence>
<keyword evidence="17" id="KW-1185">Reference proteome</keyword>
<organism evidence="16 17">
    <name type="scientific">Nadsonia fulvescens var. elongata DSM 6958</name>
    <dbReference type="NCBI Taxonomy" id="857566"/>
    <lineage>
        <taxon>Eukaryota</taxon>
        <taxon>Fungi</taxon>
        <taxon>Dikarya</taxon>
        <taxon>Ascomycota</taxon>
        <taxon>Saccharomycotina</taxon>
        <taxon>Dipodascomycetes</taxon>
        <taxon>Dipodascales</taxon>
        <taxon>Dipodascales incertae sedis</taxon>
        <taxon>Nadsonia</taxon>
    </lineage>
</organism>
<evidence type="ECO:0000256" key="11">
    <source>
        <dbReference type="ARBA" id="ARBA00023204"/>
    </source>
</evidence>
<dbReference type="OrthoDB" id="343092at2759"/>
<keyword evidence="11" id="KW-0234">DNA repair</keyword>
<keyword evidence="4" id="KW-0540">Nuclease</keyword>
<dbReference type="PANTHER" id="PTHR21077:SF5">
    <property type="entry name" value="CROSSOVER JUNCTION ENDONUCLEASE MMS4"/>
    <property type="match status" value="1"/>
</dbReference>
<dbReference type="CDD" id="cd20085">
    <property type="entry name" value="XPF_nuclease_Mms4"/>
    <property type="match status" value="1"/>
</dbReference>
<reference evidence="16 17" key="1">
    <citation type="journal article" date="2016" name="Proc. Natl. Acad. Sci. U.S.A.">
        <title>Comparative genomics of biotechnologically important yeasts.</title>
        <authorList>
            <person name="Riley R."/>
            <person name="Haridas S."/>
            <person name="Wolfe K.H."/>
            <person name="Lopes M.R."/>
            <person name="Hittinger C.T."/>
            <person name="Goeker M."/>
            <person name="Salamov A.A."/>
            <person name="Wisecaver J.H."/>
            <person name="Long T.M."/>
            <person name="Calvey C.H."/>
            <person name="Aerts A.L."/>
            <person name="Barry K.W."/>
            <person name="Choi C."/>
            <person name="Clum A."/>
            <person name="Coughlan A.Y."/>
            <person name="Deshpande S."/>
            <person name="Douglass A.P."/>
            <person name="Hanson S.J."/>
            <person name="Klenk H.-P."/>
            <person name="LaButti K.M."/>
            <person name="Lapidus A."/>
            <person name="Lindquist E.A."/>
            <person name="Lipzen A.M."/>
            <person name="Meier-Kolthoff J.P."/>
            <person name="Ohm R.A."/>
            <person name="Otillar R.P."/>
            <person name="Pangilinan J.L."/>
            <person name="Peng Y."/>
            <person name="Rokas A."/>
            <person name="Rosa C.A."/>
            <person name="Scheuner C."/>
            <person name="Sibirny A.A."/>
            <person name="Slot J.C."/>
            <person name="Stielow J.B."/>
            <person name="Sun H."/>
            <person name="Kurtzman C.P."/>
            <person name="Blackwell M."/>
            <person name="Grigoriev I.V."/>
            <person name="Jeffries T.W."/>
        </authorList>
    </citation>
    <scope>NUCLEOTIDE SEQUENCE [LARGE SCALE GENOMIC DNA]</scope>
    <source>
        <strain evidence="16 17">DSM 6958</strain>
    </source>
</reference>
<dbReference type="GO" id="GO:0008821">
    <property type="term" value="F:crossover junction DNA endonuclease activity"/>
    <property type="evidence" value="ECO:0007669"/>
    <property type="project" value="TreeGrafter"/>
</dbReference>
<dbReference type="InterPro" id="IPR033310">
    <property type="entry name" value="Mms4/EME1/EME2"/>
</dbReference>
<dbReference type="AlphaFoldDB" id="A0A1E3PGW0"/>
<dbReference type="GO" id="GO:0031297">
    <property type="term" value="P:replication fork processing"/>
    <property type="evidence" value="ECO:0007669"/>
    <property type="project" value="TreeGrafter"/>
</dbReference>
<dbReference type="Proteomes" id="UP000095009">
    <property type="component" value="Unassembled WGS sequence"/>
</dbReference>
<dbReference type="InterPro" id="IPR047521">
    <property type="entry name" value="XPF_nuclease_EME1_ascomycetes"/>
</dbReference>
<dbReference type="GO" id="GO:0006302">
    <property type="term" value="P:double-strand break repair"/>
    <property type="evidence" value="ECO:0007669"/>
    <property type="project" value="TreeGrafter"/>
</dbReference>
<dbReference type="EMBL" id="KV454411">
    <property type="protein sequence ID" value="ODQ64631.1"/>
    <property type="molecule type" value="Genomic_DNA"/>
</dbReference>
<dbReference type="GO" id="GO:0048476">
    <property type="term" value="C:Holliday junction resolvase complex"/>
    <property type="evidence" value="ECO:0007669"/>
    <property type="project" value="InterPro"/>
</dbReference>
<evidence type="ECO:0000256" key="3">
    <source>
        <dbReference type="ARBA" id="ARBA00005313"/>
    </source>
</evidence>
<comment type="subcellular location">
    <subcellularLocation>
        <location evidence="2">Nucleus</location>
    </subcellularLocation>
</comment>
<accession>A0A1E3PGW0</accession>
<keyword evidence="8" id="KW-0378">Hydrolase</keyword>
<feature type="compositionally biased region" description="Polar residues" evidence="14">
    <location>
        <begin position="255"/>
        <end position="277"/>
    </location>
</feature>
<dbReference type="Gene3D" id="3.40.50.10130">
    <property type="match status" value="1"/>
</dbReference>
<dbReference type="PANTHER" id="PTHR21077">
    <property type="entry name" value="EME1 PROTEIN"/>
    <property type="match status" value="1"/>
</dbReference>
<dbReference type="GO" id="GO:0046872">
    <property type="term" value="F:metal ion binding"/>
    <property type="evidence" value="ECO:0007669"/>
    <property type="project" value="UniProtKB-KW"/>
</dbReference>
<keyword evidence="12" id="KW-0539">Nucleus</keyword>
<evidence type="ECO:0000256" key="14">
    <source>
        <dbReference type="SAM" id="MobiDB-lite"/>
    </source>
</evidence>
<comment type="similarity">
    <text evidence="3">Belongs to the EME1/MMS4 family.</text>
</comment>
<keyword evidence="10" id="KW-0233">DNA recombination</keyword>
<keyword evidence="6" id="KW-0255">Endonuclease</keyword>
<evidence type="ECO:0000256" key="10">
    <source>
        <dbReference type="ARBA" id="ARBA00023172"/>
    </source>
</evidence>
<dbReference type="GO" id="GO:0000712">
    <property type="term" value="P:resolution of meiotic recombination intermediates"/>
    <property type="evidence" value="ECO:0007669"/>
    <property type="project" value="TreeGrafter"/>
</dbReference>
<evidence type="ECO:0000259" key="15">
    <source>
        <dbReference type="Pfam" id="PF02732"/>
    </source>
</evidence>
<feature type="domain" description="ERCC4" evidence="15">
    <location>
        <begin position="465"/>
        <end position="612"/>
    </location>
</feature>
<evidence type="ECO:0000256" key="1">
    <source>
        <dbReference type="ARBA" id="ARBA00001946"/>
    </source>
</evidence>
<evidence type="ECO:0000256" key="13">
    <source>
        <dbReference type="ARBA" id="ARBA00023254"/>
    </source>
</evidence>
<evidence type="ECO:0000256" key="12">
    <source>
        <dbReference type="ARBA" id="ARBA00023242"/>
    </source>
</evidence>
<keyword evidence="13" id="KW-0469">Meiosis</keyword>
<name>A0A1E3PGW0_9ASCO</name>
<evidence type="ECO:0000313" key="16">
    <source>
        <dbReference type="EMBL" id="ODQ64631.1"/>
    </source>
</evidence>
<keyword evidence="5" id="KW-0479">Metal-binding</keyword>
<feature type="region of interest" description="Disordered" evidence="14">
    <location>
        <begin position="255"/>
        <end position="283"/>
    </location>
</feature>
<dbReference type="GO" id="GO:0031573">
    <property type="term" value="P:mitotic intra-S DNA damage checkpoint signaling"/>
    <property type="evidence" value="ECO:0007669"/>
    <property type="project" value="TreeGrafter"/>
</dbReference>
<proteinExistence type="inferred from homology"/>
<gene>
    <name evidence="16" type="ORF">NADFUDRAFT_42937</name>
</gene>
<evidence type="ECO:0000256" key="9">
    <source>
        <dbReference type="ARBA" id="ARBA00022842"/>
    </source>
</evidence>
<evidence type="ECO:0000313" key="17">
    <source>
        <dbReference type="Proteomes" id="UP000095009"/>
    </source>
</evidence>
<comment type="cofactor">
    <cofactor evidence="1">
        <name>Mg(2+)</name>
        <dbReference type="ChEBI" id="CHEBI:18420"/>
    </cofactor>
</comment>
<evidence type="ECO:0000256" key="2">
    <source>
        <dbReference type="ARBA" id="ARBA00004123"/>
    </source>
</evidence>
<sequence length="720" mass="79694">MRLYRTSTNRNPRNDSDKDVLIISDGETINNDIILLDDDGGEVDALCVNGNPKHVAVPLDSSPIKPVRKVATMVPKIINTNDHSILPKAPSGKYRDDPFYRGCLVIDLRFPSDQSDSIRSTSPAVDSGISRKVSQANNTNMELNAHNISYSSGILPDCDVVIPPSSPYSASPEGPGLWASRTKRISTHTELHSDDMVIMSSSQTEGYPLVTNGTFADEITAPVEDLGTIFVPMRKSHFIQENVSNLLLSKPSFTGITSSQRPNSAQRSSSVPSTGIHNSPILRNGRFDLKPAEAEPHITMVKPSIKSMTSLESTHSKNRQFPAWNNTQNQGSVNGVISAKVSLSNSELQSGVGFIPKFQLNSVQSDTTISEPAQKKARKLKEREEAKRLKEIEKSFLNQLNMANKRVINKRDTAHEIILDMDSAIFDSPLGAATREAMEPTGVTIERWIQHYTCLAKICQFRRRVTKVYDNSQMMFIPVSPRIEVEDVIIVYVTADEFAEILSNGMAGIESHARNIQRSLPRKKVIYLLEGLVVYIKKVSNNVNNQMRTQVRQLMENESASSQRSKRTKASPTIHNITHEDTMDALVLLQVAFKFKVFQTTCPDDTVEWISTLTQDFSTAPYKNFGMNSELFEVGTVRAGANSSDCFLQALQHMKYVTPPLAEGLQTRFKNIKGMTTALQRGGPDALVGIKGVVGKSIGKSLSSSIYSIFTSRDPDQRLS</sequence>
<keyword evidence="9" id="KW-0460">Magnesium</keyword>
<dbReference type="InterPro" id="IPR042530">
    <property type="entry name" value="EME1/EME2_C"/>
</dbReference>
<evidence type="ECO:0000256" key="5">
    <source>
        <dbReference type="ARBA" id="ARBA00022723"/>
    </source>
</evidence>
<protein>
    <recommendedName>
        <fullName evidence="15">ERCC4 domain-containing protein</fullName>
    </recommendedName>
</protein>
<dbReference type="GO" id="GO:0005634">
    <property type="term" value="C:nucleus"/>
    <property type="evidence" value="ECO:0007669"/>
    <property type="project" value="UniProtKB-SubCell"/>
</dbReference>
<keyword evidence="7" id="KW-0227">DNA damage</keyword>
<evidence type="ECO:0000256" key="7">
    <source>
        <dbReference type="ARBA" id="ARBA00022763"/>
    </source>
</evidence>
<dbReference type="STRING" id="857566.A0A1E3PGW0"/>
<evidence type="ECO:0000256" key="8">
    <source>
        <dbReference type="ARBA" id="ARBA00022801"/>
    </source>
</evidence>